<accession>A0A9D1V680</accession>
<comment type="caution">
    <text evidence="4">The sequence shown here is derived from an EMBL/GenBank/DDBJ whole genome shotgun (WGS) entry which is preliminary data.</text>
</comment>
<feature type="domain" description="Isochorismatase-like" evidence="3">
    <location>
        <begin position="4"/>
        <end position="178"/>
    </location>
</feature>
<evidence type="ECO:0000259" key="3">
    <source>
        <dbReference type="Pfam" id="PF00857"/>
    </source>
</evidence>
<comment type="similarity">
    <text evidence="1">Belongs to the isochorismatase family.</text>
</comment>
<reference evidence="4" key="1">
    <citation type="journal article" date="2021" name="PeerJ">
        <title>Extensive microbial diversity within the chicken gut microbiome revealed by metagenomics and culture.</title>
        <authorList>
            <person name="Gilroy R."/>
            <person name="Ravi A."/>
            <person name="Getino M."/>
            <person name="Pursley I."/>
            <person name="Horton D.L."/>
            <person name="Alikhan N.F."/>
            <person name="Baker D."/>
            <person name="Gharbi K."/>
            <person name="Hall N."/>
            <person name="Watson M."/>
            <person name="Adriaenssens E.M."/>
            <person name="Foster-Nyarko E."/>
            <person name="Jarju S."/>
            <person name="Secka A."/>
            <person name="Antonio M."/>
            <person name="Oren A."/>
            <person name="Chaudhuri R.R."/>
            <person name="La Ragione R."/>
            <person name="Hildebrand F."/>
            <person name="Pallen M.J."/>
        </authorList>
    </citation>
    <scope>NUCLEOTIDE SEQUENCE</scope>
    <source>
        <strain evidence="4">2239</strain>
    </source>
</reference>
<dbReference type="PANTHER" id="PTHR43540:SF6">
    <property type="entry name" value="ISOCHORISMATASE-LIKE DOMAIN-CONTAINING PROTEIN"/>
    <property type="match status" value="1"/>
</dbReference>
<evidence type="ECO:0000313" key="4">
    <source>
        <dbReference type="EMBL" id="HIX06778.1"/>
    </source>
</evidence>
<evidence type="ECO:0000256" key="1">
    <source>
        <dbReference type="ARBA" id="ARBA00006336"/>
    </source>
</evidence>
<gene>
    <name evidence="4" type="ORF">H9865_11890</name>
</gene>
<dbReference type="InterPro" id="IPR000868">
    <property type="entry name" value="Isochorismatase-like_dom"/>
</dbReference>
<dbReference type="Proteomes" id="UP000824193">
    <property type="component" value="Unassembled WGS sequence"/>
</dbReference>
<dbReference type="EMBL" id="DXFW01000040">
    <property type="protein sequence ID" value="HIX06778.1"/>
    <property type="molecule type" value="Genomic_DNA"/>
</dbReference>
<reference evidence="4" key="2">
    <citation type="submission" date="2021-04" db="EMBL/GenBank/DDBJ databases">
        <authorList>
            <person name="Gilroy R."/>
        </authorList>
    </citation>
    <scope>NUCLEOTIDE SEQUENCE</scope>
    <source>
        <strain evidence="4">2239</strain>
    </source>
</reference>
<dbReference type="Pfam" id="PF00857">
    <property type="entry name" value="Isochorismatase"/>
    <property type="match status" value="1"/>
</dbReference>
<dbReference type="PANTHER" id="PTHR43540">
    <property type="entry name" value="PEROXYUREIDOACRYLATE/UREIDOACRYLATE AMIDOHYDROLASE-RELATED"/>
    <property type="match status" value="1"/>
</dbReference>
<dbReference type="InterPro" id="IPR050272">
    <property type="entry name" value="Isochorismatase-like_hydrls"/>
</dbReference>
<dbReference type="GO" id="GO:0016787">
    <property type="term" value="F:hydrolase activity"/>
    <property type="evidence" value="ECO:0007669"/>
    <property type="project" value="UniProtKB-KW"/>
</dbReference>
<sequence>MSKLLVVVDYQKDFVDGALGYAGAETLEGPLYDKVQAALADGWKVLFTRDTHAPDYLDTREGRFLPVPHCLKGSEGWHLYGKLAEFEAAGNEAIAFVDKPTFGSMELPGAARALCSGEPEEIALCGVVTNICVVSNAVVLHSAFLSSTITLLKDLCGTGDDAMGRKAFDLLAGMGYNVI</sequence>
<protein>
    <submittedName>
        <fullName evidence="4">Cysteine hydrolase</fullName>
    </submittedName>
</protein>
<keyword evidence="2 4" id="KW-0378">Hydrolase</keyword>
<evidence type="ECO:0000256" key="2">
    <source>
        <dbReference type="ARBA" id="ARBA00022801"/>
    </source>
</evidence>
<name>A0A9D1V680_9FIRM</name>
<dbReference type="CDD" id="cd00431">
    <property type="entry name" value="cysteine_hydrolases"/>
    <property type="match status" value="1"/>
</dbReference>
<proteinExistence type="inferred from homology"/>
<dbReference type="InterPro" id="IPR036380">
    <property type="entry name" value="Isochorismatase-like_sf"/>
</dbReference>
<dbReference type="SUPFAM" id="SSF52499">
    <property type="entry name" value="Isochorismatase-like hydrolases"/>
    <property type="match status" value="1"/>
</dbReference>
<dbReference type="AlphaFoldDB" id="A0A9D1V680"/>
<evidence type="ECO:0000313" key="5">
    <source>
        <dbReference type="Proteomes" id="UP000824193"/>
    </source>
</evidence>
<organism evidence="4 5">
    <name type="scientific">Candidatus Allofournierella pullicola</name>
    <dbReference type="NCBI Taxonomy" id="2838596"/>
    <lineage>
        <taxon>Bacteria</taxon>
        <taxon>Bacillati</taxon>
        <taxon>Bacillota</taxon>
        <taxon>Clostridia</taxon>
        <taxon>Eubacteriales</taxon>
        <taxon>Oscillospiraceae</taxon>
        <taxon>Allofournierella</taxon>
    </lineage>
</organism>
<dbReference type="Gene3D" id="3.40.50.850">
    <property type="entry name" value="Isochorismatase-like"/>
    <property type="match status" value="1"/>
</dbReference>